<organism evidence="7 8">
    <name type="scientific">Colletotrichum spaethianum</name>
    <dbReference type="NCBI Taxonomy" id="700344"/>
    <lineage>
        <taxon>Eukaryota</taxon>
        <taxon>Fungi</taxon>
        <taxon>Dikarya</taxon>
        <taxon>Ascomycota</taxon>
        <taxon>Pezizomycotina</taxon>
        <taxon>Sordariomycetes</taxon>
        <taxon>Hypocreomycetidae</taxon>
        <taxon>Glomerellales</taxon>
        <taxon>Glomerellaceae</taxon>
        <taxon>Colletotrichum</taxon>
        <taxon>Colletotrichum spaethianum species complex</taxon>
    </lineage>
</organism>
<evidence type="ECO:0000256" key="4">
    <source>
        <dbReference type="PROSITE-ProRule" id="PRU00221"/>
    </source>
</evidence>
<dbReference type="SUPFAM" id="SSF50978">
    <property type="entry name" value="WD40 repeat-like"/>
    <property type="match status" value="1"/>
</dbReference>
<feature type="repeat" description="WD" evidence="4">
    <location>
        <begin position="708"/>
        <end position="749"/>
    </location>
</feature>
<feature type="domain" description="Oxidoreductase acuF-like C2H2 type zinc-finger" evidence="6">
    <location>
        <begin position="391"/>
        <end position="420"/>
    </location>
</feature>
<evidence type="ECO:0000313" key="7">
    <source>
        <dbReference type="EMBL" id="GKT45906.1"/>
    </source>
</evidence>
<dbReference type="PROSITE" id="PS00678">
    <property type="entry name" value="WD_REPEATS_1"/>
    <property type="match status" value="3"/>
</dbReference>
<dbReference type="Gene3D" id="1.25.40.20">
    <property type="entry name" value="Ankyrin repeat-containing domain"/>
    <property type="match status" value="1"/>
</dbReference>
<dbReference type="InterPro" id="IPR020472">
    <property type="entry name" value="WD40_PAC1"/>
</dbReference>
<dbReference type="EMBL" id="BQXU01000014">
    <property type="protein sequence ID" value="GKT45906.1"/>
    <property type="molecule type" value="Genomic_DNA"/>
</dbReference>
<dbReference type="InterPro" id="IPR015943">
    <property type="entry name" value="WD40/YVTN_repeat-like_dom_sf"/>
</dbReference>
<dbReference type="InterPro" id="IPR002110">
    <property type="entry name" value="Ankyrin_rpt"/>
</dbReference>
<dbReference type="Gene3D" id="2.130.10.10">
    <property type="entry name" value="YVTN repeat-like/Quinoprotein amine dehydrogenase"/>
    <property type="match status" value="3"/>
</dbReference>
<dbReference type="InterPro" id="IPR019775">
    <property type="entry name" value="WD40_repeat_CS"/>
</dbReference>
<dbReference type="SMART" id="SM00320">
    <property type="entry name" value="WD40"/>
    <property type="match status" value="5"/>
</dbReference>
<feature type="repeat" description="WD" evidence="4">
    <location>
        <begin position="582"/>
        <end position="623"/>
    </location>
</feature>
<reference evidence="7 8" key="1">
    <citation type="submission" date="2022-03" db="EMBL/GenBank/DDBJ databases">
        <title>Genome data of Colletotrichum spp.</title>
        <authorList>
            <person name="Utami Y.D."/>
            <person name="Hiruma K."/>
        </authorList>
    </citation>
    <scope>NUCLEOTIDE SEQUENCE [LARGE SCALE GENOMIC DNA]</scope>
    <source>
        <strain evidence="7 8">MAFF 239500</strain>
    </source>
</reference>
<feature type="region of interest" description="Disordered" evidence="5">
    <location>
        <begin position="109"/>
        <end position="139"/>
    </location>
</feature>
<keyword evidence="8" id="KW-1185">Reference proteome</keyword>
<dbReference type="InterPro" id="IPR036770">
    <property type="entry name" value="Ankyrin_rpt-contain_sf"/>
</dbReference>
<keyword evidence="3" id="KW-0040">ANK repeat</keyword>
<dbReference type="Pfam" id="PF12796">
    <property type="entry name" value="Ank_2"/>
    <property type="match status" value="1"/>
</dbReference>
<sequence length="909" mass="99709">MEIPPAFPLVAPSKLCLAALNQLLSSLEVAGNEYRSLMPPQTLRNQRDRFKIWAGNLGALQEGRASLDFRLQESILMQSAVHKLLKQLEKTVISSIEVVRGVRKPLEESLTSADEDEDLWGDSGDESSSDEQEGINTRTELGQNTIAIMQILSDLFRLSFKIRNPATRSSGQSVIKPLLFKQTVNADDTTAVDLLACFAGFDRGHIEEAFCELRRAVHGRPRLKDVYPAYDSLADSDTNETSPQLAASEGPVIEPGEEQHGFLIDRWSRSLTNRRRYFAYWENHALKLAREDKEKAPDQAESKLQDFMKAQPTPMPIPAAALAAAVIIPAAVAPSLAGKSILSGTEVSTYNRKLDDEIDTHSVVSYASTTYDIDGTVADLPQAPPVKPSQTEFQCPYCWVTCPARHSKGKYWREHILRDLQPYMCTYEECSDADALYATRSAWLTHEADVHRRVWRCFGHLEPLFKSQDALQQHLEAEHDDLLGPVQIQEIAKLSHTSTVEQRSVCPFCQSAGPFKKGLANHMAFHMEQLACFAVPRSSGVDNDESSRGSNTNTAHGGLSAASLASALLVFSDASSGKGDGSSSEDYGFMAVAFSPNGRMLASASHNETVKLWDAATGQYLMALEGHSDWVTSVAFSPDGRVLASASHDETIKLWDSATGQCLMTLEGHSGTVTSVAFSPDGRVLASASQDKTIKLWDSATGQHLMTLEGHSGTVWSVAFSPEGKHLASVSTDETVRLWDVATGSHAITLEGHDNRVTSVAFSPDARMLASASKDNIIRLWDMASFQCLRILECFSWNHGEVRIWDIATVQRLLKKGADLNLKDDDGRTPLSWAAEGGDESAVQLLLENGADLESKDEDGRKPLSWAAENGHEGVVWLLLEKGAYLESKDGDDQTLLLWAADYGLEDVV</sequence>
<evidence type="ECO:0000256" key="3">
    <source>
        <dbReference type="PROSITE-ProRule" id="PRU00023"/>
    </source>
</evidence>
<evidence type="ECO:0000259" key="6">
    <source>
        <dbReference type="Pfam" id="PF26082"/>
    </source>
</evidence>
<keyword evidence="1 4" id="KW-0853">WD repeat</keyword>
<evidence type="ECO:0000256" key="1">
    <source>
        <dbReference type="ARBA" id="ARBA00022574"/>
    </source>
</evidence>
<dbReference type="SMART" id="SM00248">
    <property type="entry name" value="ANK"/>
    <property type="match status" value="2"/>
</dbReference>
<dbReference type="AlphaFoldDB" id="A0AA37P6A2"/>
<comment type="caution">
    <text evidence="7">The sequence shown here is derived from an EMBL/GenBank/DDBJ whole genome shotgun (WGS) entry which is preliminary data.</text>
</comment>
<evidence type="ECO:0000256" key="5">
    <source>
        <dbReference type="SAM" id="MobiDB-lite"/>
    </source>
</evidence>
<evidence type="ECO:0000313" key="8">
    <source>
        <dbReference type="Proteomes" id="UP001055115"/>
    </source>
</evidence>
<feature type="repeat" description="ANK" evidence="3">
    <location>
        <begin position="859"/>
        <end position="891"/>
    </location>
</feature>
<dbReference type="PROSITE" id="PS50082">
    <property type="entry name" value="WD_REPEATS_2"/>
    <property type="match status" value="5"/>
</dbReference>
<dbReference type="InterPro" id="IPR036322">
    <property type="entry name" value="WD40_repeat_dom_sf"/>
</dbReference>
<dbReference type="InterPro" id="IPR001680">
    <property type="entry name" value="WD40_rpt"/>
</dbReference>
<dbReference type="Pfam" id="PF00400">
    <property type="entry name" value="WD40"/>
    <property type="match status" value="5"/>
</dbReference>
<keyword evidence="2" id="KW-0677">Repeat</keyword>
<feature type="repeat" description="WD" evidence="4">
    <location>
        <begin position="666"/>
        <end position="707"/>
    </location>
</feature>
<dbReference type="GeneID" id="73326889"/>
<dbReference type="PROSITE" id="PS50294">
    <property type="entry name" value="WD_REPEATS_REGION"/>
    <property type="match status" value="5"/>
</dbReference>
<dbReference type="PROSITE" id="PS50297">
    <property type="entry name" value="ANK_REP_REGION"/>
    <property type="match status" value="2"/>
</dbReference>
<dbReference type="CDD" id="cd00200">
    <property type="entry name" value="WD40"/>
    <property type="match status" value="1"/>
</dbReference>
<evidence type="ECO:0000256" key="2">
    <source>
        <dbReference type="ARBA" id="ARBA00022737"/>
    </source>
</evidence>
<feature type="repeat" description="WD" evidence="4">
    <location>
        <begin position="750"/>
        <end position="791"/>
    </location>
</feature>
<proteinExistence type="predicted"/>
<dbReference type="PANTHER" id="PTHR19848:SF8">
    <property type="entry name" value="F-BOX AND WD REPEAT DOMAIN CONTAINING 7"/>
    <property type="match status" value="1"/>
</dbReference>
<dbReference type="PRINTS" id="PR00320">
    <property type="entry name" value="GPROTEINBRPT"/>
</dbReference>
<dbReference type="PROSITE" id="PS50088">
    <property type="entry name" value="ANK_REPEAT"/>
    <property type="match status" value="2"/>
</dbReference>
<dbReference type="PANTHER" id="PTHR19848">
    <property type="entry name" value="WD40 REPEAT PROTEIN"/>
    <property type="match status" value="1"/>
</dbReference>
<dbReference type="InterPro" id="IPR058925">
    <property type="entry name" value="zf-C2H2_AcuF"/>
</dbReference>
<protein>
    <submittedName>
        <fullName evidence="7">Vegetative incompatibility protein HET-E-1</fullName>
    </submittedName>
</protein>
<feature type="compositionally biased region" description="Acidic residues" evidence="5">
    <location>
        <begin position="113"/>
        <end position="133"/>
    </location>
</feature>
<dbReference type="RefSeq" id="XP_049128256.1">
    <property type="nucleotide sequence ID" value="XM_049272299.1"/>
</dbReference>
<accession>A0AA37P6A2</accession>
<feature type="repeat" description="ANK" evidence="3">
    <location>
        <begin position="826"/>
        <end position="858"/>
    </location>
</feature>
<dbReference type="SUPFAM" id="SSF48403">
    <property type="entry name" value="Ankyrin repeat"/>
    <property type="match status" value="1"/>
</dbReference>
<gene>
    <name evidence="7" type="ORF">ColSpa_06087</name>
</gene>
<dbReference type="Proteomes" id="UP001055115">
    <property type="component" value="Unassembled WGS sequence"/>
</dbReference>
<name>A0AA37P6A2_9PEZI</name>
<dbReference type="Pfam" id="PF26082">
    <property type="entry name" value="zf-C2H2_AcuF"/>
    <property type="match status" value="1"/>
</dbReference>
<feature type="repeat" description="WD" evidence="4">
    <location>
        <begin position="624"/>
        <end position="665"/>
    </location>
</feature>